<feature type="domain" description="DUF559" evidence="1">
    <location>
        <begin position="196"/>
        <end position="272"/>
    </location>
</feature>
<dbReference type="AlphaFoldDB" id="A0A1P8U9Z0"/>
<organism evidence="2 3">
    <name type="scientific">Microbacterium aurum</name>
    <dbReference type="NCBI Taxonomy" id="36805"/>
    <lineage>
        <taxon>Bacteria</taxon>
        <taxon>Bacillati</taxon>
        <taxon>Actinomycetota</taxon>
        <taxon>Actinomycetes</taxon>
        <taxon>Micrococcales</taxon>
        <taxon>Microbacteriaceae</taxon>
        <taxon>Microbacterium</taxon>
    </lineage>
</organism>
<dbReference type="Pfam" id="PF04480">
    <property type="entry name" value="DUF559"/>
    <property type="match status" value="1"/>
</dbReference>
<dbReference type="SUPFAM" id="SSF52980">
    <property type="entry name" value="Restriction endonuclease-like"/>
    <property type="match status" value="1"/>
</dbReference>
<dbReference type="RefSeq" id="WP_076691307.1">
    <property type="nucleotide sequence ID" value="NZ_CP018762.1"/>
</dbReference>
<dbReference type="InterPro" id="IPR007569">
    <property type="entry name" value="DUF559"/>
</dbReference>
<dbReference type="Gene3D" id="3.40.960.10">
    <property type="entry name" value="VSR Endonuclease"/>
    <property type="match status" value="1"/>
</dbReference>
<reference evidence="2 3" key="1">
    <citation type="submission" date="2016-12" db="EMBL/GenBank/DDBJ databases">
        <title>Complete genome sequence of Microbacterium aurum KACC 15219.</title>
        <authorList>
            <person name="Jung Y."/>
            <person name="Shin J.-H."/>
            <person name="Lee Y.-J."/>
            <person name="Yi H."/>
            <person name="Bahn Y.-S."/>
            <person name="Kim J.F."/>
            <person name="Lee D.-W."/>
        </authorList>
    </citation>
    <scope>NUCLEOTIDE SEQUENCE [LARGE SCALE GENOMIC DNA]</scope>
    <source>
        <strain evidence="2 3">KACC 15219</strain>
    </source>
</reference>
<dbReference type="KEGG" id="maur:BOH66_12205"/>
<gene>
    <name evidence="2" type="ORF">BOH66_12205</name>
</gene>
<evidence type="ECO:0000313" key="3">
    <source>
        <dbReference type="Proteomes" id="UP000187185"/>
    </source>
</evidence>
<dbReference type="OrthoDB" id="2594539at2"/>
<evidence type="ECO:0000259" key="1">
    <source>
        <dbReference type="Pfam" id="PF04480"/>
    </source>
</evidence>
<keyword evidence="3" id="KW-1185">Reference proteome</keyword>
<proteinExistence type="predicted"/>
<dbReference type="EMBL" id="CP018762">
    <property type="protein sequence ID" value="APZ34920.1"/>
    <property type="molecule type" value="Genomic_DNA"/>
</dbReference>
<sequence length="281" mass="31495">MFRSRPPDAGPAPSFFRTRDLVERGWRGRDIRTAAGLGRLVTVRRGAYCTADTDADCVEAGRTRGRLACISELRRRGVFVLDHSTRHIHVTADAARLPAMSAHGRVHREQLSRTPHPRSMSVDVFDALREAVLCQPPRAAIATIDSALHLGVFPHDELDELFAALPRRYRRLRRLLDSRAESGPETLMRLILRSIGCVFDIQVVIAGVGRVDFVVNGWLIIECDSEEHHSSWADQKRDRRRDQAAAARGYATYRPIAEDILWHSDEVRAAIVGLLAARATI</sequence>
<dbReference type="Proteomes" id="UP000187185">
    <property type="component" value="Chromosome"/>
</dbReference>
<name>A0A1P8U9Z0_9MICO</name>
<dbReference type="InterPro" id="IPR011335">
    <property type="entry name" value="Restrct_endonuc-II-like"/>
</dbReference>
<evidence type="ECO:0000313" key="2">
    <source>
        <dbReference type="EMBL" id="APZ34920.1"/>
    </source>
</evidence>
<accession>A0A1P8U9Z0</accession>
<dbReference type="STRING" id="36805.BOH66_12205"/>
<protein>
    <recommendedName>
        <fullName evidence="1">DUF559 domain-containing protein</fullName>
    </recommendedName>
</protein>